<evidence type="ECO:0000313" key="12">
    <source>
        <dbReference type="EMBL" id="QOI72776.1"/>
    </source>
</evidence>
<feature type="transmembrane region" description="Helical" evidence="11">
    <location>
        <begin position="102"/>
        <end position="124"/>
    </location>
</feature>
<evidence type="ECO:0000256" key="8">
    <source>
        <dbReference type="ARBA" id="ARBA00023065"/>
    </source>
</evidence>
<dbReference type="GO" id="GO:0045259">
    <property type="term" value="C:proton-transporting ATP synthase complex"/>
    <property type="evidence" value="ECO:0007669"/>
    <property type="project" value="UniProtKB-KW"/>
</dbReference>
<comment type="similarity">
    <text evidence="2">Belongs to the ATPase A chain family.</text>
</comment>
<dbReference type="GeneID" id="63349737"/>
<sequence>MFNSRLNFYIGNVNKILSSLGYLFFIFLYGLLVYFLILRTSYIYSLINLLSLTVFFVFPLYLSLFFNRISNNVNEFFSSLIPSGTPLWISFFVGLAETISYFVRPFVLIIRPFLNITIGSYAVVGASSIFVSSNKIIFVLLVFLFFYEIFVAIVHWFIVINILGFTVDH</sequence>
<evidence type="ECO:0000256" key="3">
    <source>
        <dbReference type="ARBA" id="ARBA00022448"/>
    </source>
</evidence>
<dbReference type="EMBL" id="MN151340">
    <property type="protein sequence ID" value="QOI72776.1"/>
    <property type="molecule type" value="Genomic_DNA"/>
</dbReference>
<keyword evidence="6" id="KW-0375">Hydrogen ion transport</keyword>
<comment type="subcellular location">
    <subcellularLocation>
        <location evidence="1">Membrane</location>
        <topology evidence="1">Multi-pass membrane protein</topology>
    </subcellularLocation>
</comment>
<evidence type="ECO:0000256" key="7">
    <source>
        <dbReference type="ARBA" id="ARBA00022989"/>
    </source>
</evidence>
<feature type="transmembrane region" description="Helical" evidence="11">
    <location>
        <begin position="136"/>
        <end position="163"/>
    </location>
</feature>
<feature type="transmembrane region" description="Helical" evidence="11">
    <location>
        <begin position="43"/>
        <end position="64"/>
    </location>
</feature>
<evidence type="ECO:0000256" key="2">
    <source>
        <dbReference type="ARBA" id="ARBA00006810"/>
    </source>
</evidence>
<reference evidence="12" key="1">
    <citation type="journal article" date="2019" name="Int. J. Mol. Sci.">
        <title>Mitochondrial Genomes of Two Thaparocleidus Species (Platyhelminthes: Monogenea) Reveal the First rRNA Gene Rearrangement among the Neodermata.</title>
        <authorList>
            <person name="Zhang D."/>
            <person name="Zou H."/>
            <person name="Jakovlic I."/>
            <person name="Wu S.G."/>
            <person name="Li M."/>
            <person name="Zhang J."/>
            <person name="Chen R."/>
            <person name="Li W.X."/>
            <person name="Wang G.T."/>
        </authorList>
    </citation>
    <scope>NUCLEOTIDE SEQUENCE</scope>
</reference>
<evidence type="ECO:0000256" key="1">
    <source>
        <dbReference type="ARBA" id="ARBA00004141"/>
    </source>
</evidence>
<keyword evidence="12" id="KW-0496">Mitochondrion</keyword>
<name>A0A7L8ZQW2_9PLAT</name>
<keyword evidence="7 11" id="KW-1133">Transmembrane helix</keyword>
<dbReference type="Gene3D" id="1.20.120.220">
    <property type="entry name" value="ATP synthase, F0 complex, subunit A"/>
    <property type="match status" value="1"/>
</dbReference>
<geneLocation type="mitochondrion" evidence="12"/>
<dbReference type="RefSeq" id="YP_010015779.1">
    <property type="nucleotide sequence ID" value="NC_053548.1"/>
</dbReference>
<evidence type="ECO:0000256" key="6">
    <source>
        <dbReference type="ARBA" id="ARBA00022781"/>
    </source>
</evidence>
<feature type="transmembrane region" description="Helical" evidence="11">
    <location>
        <begin position="20"/>
        <end position="37"/>
    </location>
</feature>
<evidence type="ECO:0000256" key="5">
    <source>
        <dbReference type="ARBA" id="ARBA00022692"/>
    </source>
</evidence>
<evidence type="ECO:0000256" key="10">
    <source>
        <dbReference type="ARBA" id="ARBA00023310"/>
    </source>
</evidence>
<dbReference type="SUPFAM" id="SSF81336">
    <property type="entry name" value="F1F0 ATP synthase subunit A"/>
    <property type="match status" value="1"/>
</dbReference>
<feature type="transmembrane region" description="Helical" evidence="11">
    <location>
        <begin position="76"/>
        <end position="96"/>
    </location>
</feature>
<keyword evidence="4" id="KW-0138">CF(0)</keyword>
<evidence type="ECO:0000256" key="11">
    <source>
        <dbReference type="SAM" id="Phobius"/>
    </source>
</evidence>
<keyword evidence="5 11" id="KW-0812">Transmembrane</keyword>
<evidence type="ECO:0000256" key="9">
    <source>
        <dbReference type="ARBA" id="ARBA00023136"/>
    </source>
</evidence>
<dbReference type="AlphaFoldDB" id="A0A7L8ZQW2"/>
<dbReference type="GO" id="GO:1902600">
    <property type="term" value="P:proton transmembrane transport"/>
    <property type="evidence" value="ECO:0007669"/>
    <property type="project" value="UniProtKB-KW"/>
</dbReference>
<evidence type="ECO:0000256" key="4">
    <source>
        <dbReference type="ARBA" id="ARBA00022547"/>
    </source>
</evidence>
<organism evidence="12">
    <name type="scientific">Thaparocleidus asoti</name>
    <dbReference type="NCBI Taxonomy" id="341077"/>
    <lineage>
        <taxon>Eukaryota</taxon>
        <taxon>Metazoa</taxon>
        <taxon>Spiralia</taxon>
        <taxon>Lophotrochozoa</taxon>
        <taxon>Platyhelminthes</taxon>
        <taxon>Monogenea</taxon>
        <taxon>Monopisthocotylea</taxon>
        <taxon>Dactylogyridea</taxon>
        <taxon>Ancylodiscoididae</taxon>
        <taxon>Thaparocleidus</taxon>
    </lineage>
</organism>
<gene>
    <name evidence="12" type="primary">atp6</name>
</gene>
<proteinExistence type="inferred from homology"/>
<keyword evidence="3" id="KW-0813">Transport</keyword>
<dbReference type="GO" id="GO:0006754">
    <property type="term" value="P:ATP biosynthetic process"/>
    <property type="evidence" value="ECO:0007669"/>
    <property type="project" value="UniProtKB-KW"/>
</dbReference>
<dbReference type="InterPro" id="IPR035908">
    <property type="entry name" value="F0_ATP_A_sf"/>
</dbReference>
<keyword evidence="8" id="KW-0406">Ion transport</keyword>
<keyword evidence="9 11" id="KW-0472">Membrane</keyword>
<accession>A0A7L8ZQW2</accession>
<keyword evidence="10" id="KW-0066">ATP synthesis</keyword>
<protein>
    <submittedName>
        <fullName evidence="12">ATP synthase F0 subunit 6</fullName>
    </submittedName>
</protein>